<evidence type="ECO:0000313" key="3">
    <source>
        <dbReference type="Proteomes" id="UP001485459"/>
    </source>
</evidence>
<keyword evidence="3" id="KW-1185">Reference proteome</keyword>
<gene>
    <name evidence="2" type="ORF">WJU16_23945</name>
</gene>
<keyword evidence="2" id="KW-0560">Oxidoreductase</keyword>
<keyword evidence="2" id="KW-0503">Monooxygenase</keyword>
<dbReference type="RefSeq" id="WP_341835879.1">
    <property type="nucleotide sequence ID" value="NZ_CP149822.1"/>
</dbReference>
<organism evidence="2 3">
    <name type="scientific">Chitinophaga pollutisoli</name>
    <dbReference type="NCBI Taxonomy" id="3133966"/>
    <lineage>
        <taxon>Bacteria</taxon>
        <taxon>Pseudomonadati</taxon>
        <taxon>Bacteroidota</taxon>
        <taxon>Chitinophagia</taxon>
        <taxon>Chitinophagales</taxon>
        <taxon>Chitinophagaceae</taxon>
        <taxon>Chitinophaga</taxon>
    </lineage>
</organism>
<protein>
    <submittedName>
        <fullName evidence="2">Antibiotic biosynthesis monooxygenase family protein</fullName>
    </submittedName>
</protein>
<reference evidence="3" key="1">
    <citation type="submission" date="2024-03" db="EMBL/GenBank/DDBJ databases">
        <title>Chitinophaga horti sp. nov., isolated from garden soil.</title>
        <authorList>
            <person name="Lee D.S."/>
            <person name="Han D.M."/>
            <person name="Baek J.H."/>
            <person name="Choi D.G."/>
            <person name="Jeon J.H."/>
            <person name="Jeon C.O."/>
        </authorList>
    </citation>
    <scope>NUCLEOTIDE SEQUENCE [LARGE SCALE GENOMIC DNA]</scope>
    <source>
        <strain evidence="3">GPA1</strain>
    </source>
</reference>
<sequence length="99" mass="11453">MMIRIVQLTFADAHCAAFEALFETLRNDIRHFPGCSHLELWKDRSRPGVYCTYSTWSDPDALDAYRHSDLFAKTWSTIKPWFSAKPDAWSLDRIASANL</sequence>
<proteinExistence type="predicted"/>
<dbReference type="InterPro" id="IPR007138">
    <property type="entry name" value="ABM_dom"/>
</dbReference>
<dbReference type="GO" id="GO:0004497">
    <property type="term" value="F:monooxygenase activity"/>
    <property type="evidence" value="ECO:0007669"/>
    <property type="project" value="UniProtKB-KW"/>
</dbReference>
<accession>A0ABZ2YNC3</accession>
<feature type="domain" description="ABM" evidence="1">
    <location>
        <begin position="2"/>
        <end position="98"/>
    </location>
</feature>
<dbReference type="Gene3D" id="3.30.70.100">
    <property type="match status" value="1"/>
</dbReference>
<dbReference type="Proteomes" id="UP001485459">
    <property type="component" value="Chromosome"/>
</dbReference>
<dbReference type="EMBL" id="CP149822">
    <property type="protein sequence ID" value="WZN41018.1"/>
    <property type="molecule type" value="Genomic_DNA"/>
</dbReference>
<dbReference type="SUPFAM" id="SSF54909">
    <property type="entry name" value="Dimeric alpha+beta barrel"/>
    <property type="match status" value="1"/>
</dbReference>
<evidence type="ECO:0000259" key="1">
    <source>
        <dbReference type="PROSITE" id="PS51725"/>
    </source>
</evidence>
<dbReference type="Pfam" id="PF03992">
    <property type="entry name" value="ABM"/>
    <property type="match status" value="1"/>
</dbReference>
<dbReference type="InterPro" id="IPR011008">
    <property type="entry name" value="Dimeric_a/b-barrel"/>
</dbReference>
<evidence type="ECO:0000313" key="2">
    <source>
        <dbReference type="EMBL" id="WZN41018.1"/>
    </source>
</evidence>
<dbReference type="PROSITE" id="PS51725">
    <property type="entry name" value="ABM"/>
    <property type="match status" value="1"/>
</dbReference>
<name>A0ABZ2YNC3_9BACT</name>